<organism evidence="2 3">
    <name type="scientific">Onchocerca volvulus</name>
    <dbReference type="NCBI Taxonomy" id="6282"/>
    <lineage>
        <taxon>Eukaryota</taxon>
        <taxon>Metazoa</taxon>
        <taxon>Ecdysozoa</taxon>
        <taxon>Nematoda</taxon>
        <taxon>Chromadorea</taxon>
        <taxon>Rhabditida</taxon>
        <taxon>Spirurina</taxon>
        <taxon>Spiruromorpha</taxon>
        <taxon>Filarioidea</taxon>
        <taxon>Onchocercidae</taxon>
        <taxon>Onchocerca</taxon>
    </lineage>
</organism>
<evidence type="ECO:0000313" key="2">
    <source>
        <dbReference type="EnsemblMetazoa" id="OVOC294.1"/>
    </source>
</evidence>
<feature type="region of interest" description="Disordered" evidence="1">
    <location>
        <begin position="39"/>
        <end position="58"/>
    </location>
</feature>
<reference evidence="2" key="2">
    <citation type="submission" date="2022-06" db="UniProtKB">
        <authorList>
            <consortium name="EnsemblMetazoa"/>
        </authorList>
    </citation>
    <scope>IDENTIFICATION</scope>
</reference>
<accession>A0A8R1TRM2</accession>
<dbReference type="AlphaFoldDB" id="A0A8R1TRM2"/>
<dbReference type="EnsemblMetazoa" id="OVOC294.1">
    <property type="protein sequence ID" value="OVOC294.1"/>
    <property type="gene ID" value="WBGene00237103"/>
</dbReference>
<reference evidence="3" key="1">
    <citation type="submission" date="2013-10" db="EMBL/GenBank/DDBJ databases">
        <title>Genome sequencing of Onchocerca volvulus.</title>
        <authorList>
            <person name="Cotton J."/>
            <person name="Tsai J."/>
            <person name="Stanley E."/>
            <person name="Tracey A."/>
            <person name="Holroyd N."/>
            <person name="Lustigman S."/>
            <person name="Berriman M."/>
        </authorList>
    </citation>
    <scope>NUCLEOTIDE SEQUENCE</scope>
</reference>
<protein>
    <submittedName>
        <fullName evidence="2">Uncharacterized protein</fullName>
    </submittedName>
</protein>
<dbReference type="EMBL" id="CMVM020000020">
    <property type="status" value="NOT_ANNOTATED_CDS"/>
    <property type="molecule type" value="Genomic_DNA"/>
</dbReference>
<keyword evidence="3" id="KW-1185">Reference proteome</keyword>
<name>A0A8R1TRM2_ONCVO</name>
<proteinExistence type="predicted"/>
<dbReference type="Proteomes" id="UP000024404">
    <property type="component" value="Unassembled WGS sequence"/>
</dbReference>
<sequence length="145" mass="16545">MNVTNIVNHLTDPHFCQNLHPNLLIRSCYDAYVPNPTQRSATPIQHNSTQPESTQPNRSQFGAAQLNSIQSSSVDLWKLILPTLQYSPRLTDGIWLLIDIILHDWEKFTTGGALKEYIRTVPTIVQQRLKSTLRQQLFDNSGPHE</sequence>
<evidence type="ECO:0000313" key="3">
    <source>
        <dbReference type="Proteomes" id="UP000024404"/>
    </source>
</evidence>
<evidence type="ECO:0000256" key="1">
    <source>
        <dbReference type="SAM" id="MobiDB-lite"/>
    </source>
</evidence>